<evidence type="ECO:0000256" key="8">
    <source>
        <dbReference type="ARBA" id="ARBA00022842"/>
    </source>
</evidence>
<comment type="similarity">
    <text evidence="3 10 13">Belongs to the IPP transferase family.</text>
</comment>
<proteinExistence type="inferred from homology"/>
<dbReference type="EMBL" id="EQ999546">
    <property type="protein sequence ID" value="EEZ31493.1"/>
    <property type="molecule type" value="Genomic_DNA"/>
</dbReference>
<comment type="subunit">
    <text evidence="10">Monomer.</text>
</comment>
<feature type="binding site" evidence="10">
    <location>
        <begin position="16"/>
        <end position="21"/>
    </location>
    <ligand>
        <name>substrate</name>
    </ligand>
</feature>
<accession>A0A0E1X3B1</accession>
<feature type="region of interest" description="Interaction with substrate tRNA" evidence="10">
    <location>
        <begin position="39"/>
        <end position="42"/>
    </location>
</feature>
<dbReference type="HAMAP" id="MF_00185">
    <property type="entry name" value="IPP_trans"/>
    <property type="match status" value="1"/>
</dbReference>
<dbReference type="GO" id="GO:0052381">
    <property type="term" value="F:tRNA dimethylallyltransferase activity"/>
    <property type="evidence" value="ECO:0007669"/>
    <property type="project" value="UniProtKB-UniRule"/>
</dbReference>
<feature type="site" description="Interaction with substrate tRNA" evidence="10">
    <location>
        <position position="105"/>
    </location>
</feature>
<dbReference type="Gene3D" id="1.10.20.140">
    <property type="match status" value="1"/>
</dbReference>
<feature type="site" description="Interaction with substrate tRNA" evidence="10">
    <location>
        <position position="127"/>
    </location>
</feature>
<keyword evidence="5 10" id="KW-0819">tRNA processing</keyword>
<dbReference type="SUPFAM" id="SSF52540">
    <property type="entry name" value="P-loop containing nucleoside triphosphate hydrolases"/>
    <property type="match status" value="2"/>
</dbReference>
<evidence type="ECO:0000256" key="10">
    <source>
        <dbReference type="HAMAP-Rule" id="MF_00185"/>
    </source>
</evidence>
<dbReference type="InterPro" id="IPR039657">
    <property type="entry name" value="Dimethylallyltransferase"/>
</dbReference>
<dbReference type="Proteomes" id="UP000004659">
    <property type="component" value="Unassembled WGS sequence"/>
</dbReference>
<dbReference type="InterPro" id="IPR027417">
    <property type="entry name" value="P-loop_NTPase"/>
</dbReference>
<dbReference type="Pfam" id="PF01715">
    <property type="entry name" value="IPPT"/>
    <property type="match status" value="1"/>
</dbReference>
<dbReference type="PANTHER" id="PTHR11088">
    <property type="entry name" value="TRNA DIMETHYLALLYLTRANSFERASE"/>
    <property type="match status" value="1"/>
</dbReference>
<keyword evidence="4 10" id="KW-0808">Transferase</keyword>
<sequence length="310" mass="34015">MSEDAVKNAILIAGPTASGKSALAIRMAKATGGFIVNTDSMQVYGVLDLLTARPSRADLAEAEHFLYGHVPPSSTYSTGKWFEDVEALLGRCELQGRVPIFVGGTGLYFRALLGGLSQMPEVSAQVRDHWRGRMEAEGAKALHAVLCVRDPAIAAALQPSDSQRIVRALEVLESTGKSLLEWQKVKGRALVDDQSAQKIVLRPDRAWLGERIARRFSAMWAEGAIDEVRALLALDLDPALPAMKAIGVREVSAFLAETMSREEAIERSVIATRQYAKRQSTWFRNQLGEDWRVYASGEEVFQGGSFRDPQ</sequence>
<dbReference type="Gene3D" id="3.40.50.300">
    <property type="entry name" value="P-loop containing nucleotide triphosphate hydrolases"/>
    <property type="match status" value="1"/>
</dbReference>
<evidence type="ECO:0000313" key="14">
    <source>
        <dbReference type="EMBL" id="EEZ31493.1"/>
    </source>
</evidence>
<dbReference type="InterPro" id="IPR018022">
    <property type="entry name" value="IPT"/>
</dbReference>
<comment type="catalytic activity">
    <reaction evidence="9 10 11">
        <text>adenosine(37) in tRNA + dimethylallyl diphosphate = N(6)-dimethylallyladenosine(37) in tRNA + diphosphate</text>
        <dbReference type="Rhea" id="RHEA:26482"/>
        <dbReference type="Rhea" id="RHEA-COMP:10162"/>
        <dbReference type="Rhea" id="RHEA-COMP:10375"/>
        <dbReference type="ChEBI" id="CHEBI:33019"/>
        <dbReference type="ChEBI" id="CHEBI:57623"/>
        <dbReference type="ChEBI" id="CHEBI:74411"/>
        <dbReference type="ChEBI" id="CHEBI:74415"/>
        <dbReference type="EC" id="2.5.1.75"/>
    </reaction>
</comment>
<keyword evidence="6 10" id="KW-0547">Nucleotide-binding</keyword>
<evidence type="ECO:0000256" key="2">
    <source>
        <dbReference type="ARBA" id="ARBA00003213"/>
    </source>
</evidence>
<evidence type="ECO:0000256" key="9">
    <source>
        <dbReference type="ARBA" id="ARBA00049563"/>
    </source>
</evidence>
<feature type="binding site" evidence="10">
    <location>
        <begin position="14"/>
        <end position="21"/>
    </location>
    <ligand>
        <name>ATP</name>
        <dbReference type="ChEBI" id="CHEBI:30616"/>
    </ligand>
</feature>
<comment type="function">
    <text evidence="2 10 12">Catalyzes the transfer of a dimethylallyl group onto the adenine at position 37 in tRNAs that read codons beginning with uridine, leading to the formation of N6-(dimethylallyl)adenosine (i(6)A).</text>
</comment>
<evidence type="ECO:0000256" key="13">
    <source>
        <dbReference type="RuleBase" id="RU003785"/>
    </source>
</evidence>
<organism evidence="14">
    <name type="scientific">Brucella pinnipedialis M292/94/1</name>
    <dbReference type="NCBI Taxonomy" id="520462"/>
    <lineage>
        <taxon>Bacteria</taxon>
        <taxon>Pseudomonadati</taxon>
        <taxon>Pseudomonadota</taxon>
        <taxon>Alphaproteobacteria</taxon>
        <taxon>Hyphomicrobiales</taxon>
        <taxon>Brucellaceae</taxon>
        <taxon>Brucella/Ochrobactrum group</taxon>
        <taxon>Brucella</taxon>
    </lineage>
</organism>
<dbReference type="SMR" id="A0A0E1X3B1"/>
<evidence type="ECO:0000256" key="11">
    <source>
        <dbReference type="RuleBase" id="RU003783"/>
    </source>
</evidence>
<evidence type="ECO:0000256" key="6">
    <source>
        <dbReference type="ARBA" id="ARBA00022741"/>
    </source>
</evidence>
<protein>
    <recommendedName>
        <fullName evidence="10">tRNA dimethylallyltransferase</fullName>
        <ecNumber evidence="10">2.5.1.75</ecNumber>
    </recommendedName>
    <alternativeName>
        <fullName evidence="10">Dimethylallyl diphosphate:tRNA dimethylallyltransferase</fullName>
        <shortName evidence="10">DMAPP:tRNA dimethylallyltransferase</shortName>
        <shortName evidence="10">DMATase</shortName>
    </alternativeName>
    <alternativeName>
        <fullName evidence="10">Isopentenyl-diphosphate:tRNA isopentenyltransferase</fullName>
        <shortName evidence="10">IPP transferase</shortName>
        <shortName evidence="10">IPPT</shortName>
        <shortName evidence="10">IPTase</shortName>
    </alternativeName>
</protein>
<dbReference type="HOGENOM" id="CLU_032616_0_1_5"/>
<dbReference type="GO" id="GO:0005524">
    <property type="term" value="F:ATP binding"/>
    <property type="evidence" value="ECO:0007669"/>
    <property type="project" value="UniProtKB-UniRule"/>
</dbReference>
<name>A0A0E1X3B1_9HYPH</name>
<dbReference type="GO" id="GO:0006400">
    <property type="term" value="P:tRNA modification"/>
    <property type="evidence" value="ECO:0007669"/>
    <property type="project" value="TreeGrafter"/>
</dbReference>
<feature type="region of interest" description="Interaction with substrate tRNA" evidence="10">
    <location>
        <begin position="163"/>
        <end position="167"/>
    </location>
</feature>
<dbReference type="GeneID" id="55591047"/>
<reference evidence="14" key="1">
    <citation type="submission" date="2009-01" db="EMBL/GenBank/DDBJ databases">
        <title>The Genome Sequence of Brucella pinnipedialis M292/94/1.</title>
        <authorList>
            <consortium name="The Broad Institute Genome Sequencing Platform"/>
            <person name="Ward D."/>
            <person name="Young S.K."/>
            <person name="Kodira C.D."/>
            <person name="Zeng Q."/>
            <person name="Koehrsen M."/>
            <person name="Alvarado L."/>
            <person name="Berlin A."/>
            <person name="Borenstein D."/>
            <person name="Chen Z."/>
            <person name="Engels R."/>
            <person name="Freedman E."/>
            <person name="Gellesch M."/>
            <person name="Goldberg J."/>
            <person name="Griggs A."/>
            <person name="Gujja S."/>
            <person name="Heiman D."/>
            <person name="Hepburn T."/>
            <person name="Howarth C."/>
            <person name="Jen D."/>
            <person name="Larson L."/>
            <person name="Lewis B."/>
            <person name="Mehta T."/>
            <person name="Park D."/>
            <person name="Pearson M."/>
            <person name="Roberts A."/>
            <person name="Saif S."/>
            <person name="Shea T."/>
            <person name="Shenoy N."/>
            <person name="Sisk P."/>
            <person name="Stolte C."/>
            <person name="Sykes S."/>
            <person name="Walk T."/>
            <person name="White J."/>
            <person name="Yandava C."/>
            <person name="Whatmore A.M."/>
            <person name="Perrett L.L."/>
            <person name="O'Callaghan D."/>
            <person name="Nusbaum C."/>
            <person name="Galagan J."/>
            <person name="Birren B."/>
        </authorList>
    </citation>
    <scope>NUCLEOTIDE SEQUENCE [LARGE SCALE GENOMIC DNA]</scope>
    <source>
        <strain evidence="14">M292/94/1</strain>
    </source>
</reference>
<comment type="caution">
    <text evidence="10">Lacks conserved residue(s) required for the propagation of feature annotation.</text>
</comment>
<keyword evidence="7 10" id="KW-0067">ATP-binding</keyword>
<dbReference type="EC" id="2.5.1.75" evidence="10"/>
<evidence type="ECO:0000256" key="7">
    <source>
        <dbReference type="ARBA" id="ARBA00022840"/>
    </source>
</evidence>
<evidence type="ECO:0000256" key="4">
    <source>
        <dbReference type="ARBA" id="ARBA00022679"/>
    </source>
</evidence>
<evidence type="ECO:0000256" key="1">
    <source>
        <dbReference type="ARBA" id="ARBA00001946"/>
    </source>
</evidence>
<dbReference type="AlphaFoldDB" id="A0A0E1X3B1"/>
<gene>
    <name evidence="10" type="primary">miaA</name>
    <name evidence="14" type="ORF">BALG_01613</name>
</gene>
<evidence type="ECO:0000256" key="5">
    <source>
        <dbReference type="ARBA" id="ARBA00022694"/>
    </source>
</evidence>
<dbReference type="RefSeq" id="WP_004688534.1">
    <property type="nucleotide sequence ID" value="NZ_EQ999546.1"/>
</dbReference>
<keyword evidence="8 10" id="KW-0460">Magnesium</keyword>
<evidence type="ECO:0000256" key="12">
    <source>
        <dbReference type="RuleBase" id="RU003784"/>
    </source>
</evidence>
<dbReference type="NCBIfam" id="TIGR00174">
    <property type="entry name" value="miaA"/>
    <property type="match status" value="1"/>
</dbReference>
<dbReference type="PANTHER" id="PTHR11088:SF60">
    <property type="entry name" value="TRNA DIMETHYLALLYLTRANSFERASE"/>
    <property type="match status" value="1"/>
</dbReference>
<evidence type="ECO:0000256" key="3">
    <source>
        <dbReference type="ARBA" id="ARBA00005842"/>
    </source>
</evidence>
<comment type="cofactor">
    <cofactor evidence="1 10">
        <name>Mg(2+)</name>
        <dbReference type="ChEBI" id="CHEBI:18420"/>
    </cofactor>
</comment>